<keyword evidence="5" id="KW-0963">Cytoplasm</keyword>
<dbReference type="GO" id="GO:0004799">
    <property type="term" value="F:thymidylate synthase activity"/>
    <property type="evidence" value="ECO:0007669"/>
    <property type="project" value="UniProtKB-UniRule"/>
</dbReference>
<dbReference type="PANTHER" id="PTHR11548">
    <property type="entry name" value="THYMIDYLATE SYNTHASE 1"/>
    <property type="match status" value="1"/>
</dbReference>
<keyword evidence="2 5" id="KW-0489">Methyltransferase</keyword>
<comment type="function">
    <text evidence="5">Catalyzes the reductive methylation of 2'-deoxyuridine-5'-monophosphate (dUMP) to 2'-deoxythymidine-5'-monophosphate (dTMP) while utilizing 5,10-methylenetetrahydrofolate (mTHF) as the methyl donor and reductant in the reaction, yielding dihydrofolate (DHF) as a by-product. This enzymatic reaction provides an intracellular de novo source of dTMP, an essential precursor for DNA biosynthesis.</text>
</comment>
<dbReference type="OrthoDB" id="9774633at2"/>
<dbReference type="EMBL" id="MPKA01000056">
    <property type="protein sequence ID" value="OLU46974.1"/>
    <property type="molecule type" value="Genomic_DNA"/>
</dbReference>
<comment type="pathway">
    <text evidence="5">Pyrimidine metabolism; dTTP biosynthesis.</text>
</comment>
<feature type="domain" description="Thymidylate synthase/dCMP hydroxymethylase" evidence="6">
    <location>
        <begin position="7"/>
        <end position="288"/>
    </location>
</feature>
<dbReference type="HAMAP" id="MF_00008">
    <property type="entry name" value="Thymidy_synth_bact"/>
    <property type="match status" value="1"/>
</dbReference>
<evidence type="ECO:0000256" key="3">
    <source>
        <dbReference type="ARBA" id="ARBA00022679"/>
    </source>
</evidence>
<organism evidence="7 8">
    <name type="scientific">Dubosiella newyorkensis</name>
    <dbReference type="NCBI Taxonomy" id="1862672"/>
    <lineage>
        <taxon>Bacteria</taxon>
        <taxon>Bacillati</taxon>
        <taxon>Bacillota</taxon>
        <taxon>Erysipelotrichia</taxon>
        <taxon>Erysipelotrichales</taxon>
        <taxon>Erysipelotrichaceae</taxon>
        <taxon>Dubosiella</taxon>
    </lineage>
</organism>
<reference evidence="7 8" key="1">
    <citation type="submission" date="2016-11" db="EMBL/GenBank/DDBJ databases">
        <title>Description of two novel members of the family Erysipelotrichaceae: Ileibacterium lipovorans gen. nov., sp. nov. and Dubosiella newyorkensis, gen. nov., sp. nov.</title>
        <authorList>
            <person name="Cox L.M."/>
            <person name="Sohn J."/>
            <person name="Tyrrell K.L."/>
            <person name="Citron D.M."/>
            <person name="Lawson P.A."/>
            <person name="Patel N.B."/>
            <person name="Iizumi T."/>
            <person name="Perez-Perez G.I."/>
            <person name="Goldstein E.J."/>
            <person name="Blaser M.J."/>
        </authorList>
    </citation>
    <scope>NUCLEOTIDE SEQUENCE [LARGE SCALE GENOMIC DNA]</scope>
    <source>
        <strain evidence="7 8">NYU-BL-A4</strain>
    </source>
</reference>
<feature type="binding site" evidence="5">
    <location>
        <begin position="144"/>
        <end position="145"/>
    </location>
    <ligand>
        <name>dUMP</name>
        <dbReference type="ChEBI" id="CHEBI:246422"/>
        <note>ligand shared between dimeric partners</note>
    </ligand>
</feature>
<feature type="active site" description="Nucleophile" evidence="5">
    <location>
        <position position="164"/>
    </location>
</feature>
<comment type="caution">
    <text evidence="7">The sequence shown here is derived from an EMBL/GenBank/DDBJ whole genome shotgun (WGS) entry which is preliminary data.</text>
</comment>
<dbReference type="GO" id="GO:0032259">
    <property type="term" value="P:methylation"/>
    <property type="evidence" value="ECO:0007669"/>
    <property type="project" value="UniProtKB-KW"/>
</dbReference>
<evidence type="ECO:0000256" key="1">
    <source>
        <dbReference type="ARBA" id="ARBA00011947"/>
    </source>
</evidence>
<name>A0A1U7NNR1_9FIRM</name>
<evidence type="ECO:0000259" key="6">
    <source>
        <dbReference type="Pfam" id="PF00303"/>
    </source>
</evidence>
<feature type="binding site" evidence="5">
    <location>
        <position position="187"/>
    </location>
    <ligand>
        <name>(6R)-5,10-methylene-5,6,7,8-tetrahydrofolate</name>
        <dbReference type="ChEBI" id="CHEBI:15636"/>
    </ligand>
</feature>
<dbReference type="GO" id="GO:0006231">
    <property type="term" value="P:dTMP biosynthetic process"/>
    <property type="evidence" value="ECO:0007669"/>
    <property type="project" value="UniProtKB-UniRule"/>
</dbReference>
<feature type="binding site" description="in other chain" evidence="5">
    <location>
        <begin position="184"/>
        <end position="187"/>
    </location>
    <ligand>
        <name>dUMP</name>
        <dbReference type="ChEBI" id="CHEBI:246422"/>
        <note>ligand shared between dimeric partners</note>
    </ligand>
</feature>
<comment type="similarity">
    <text evidence="5">Belongs to the thymidylate synthase family. Bacterial-type ThyA subfamily.</text>
</comment>
<keyword evidence="4 5" id="KW-0545">Nucleotide biosynthesis</keyword>
<dbReference type="CDD" id="cd00351">
    <property type="entry name" value="TS_Pyrimidine_HMase"/>
    <property type="match status" value="1"/>
</dbReference>
<dbReference type="InterPro" id="IPR000398">
    <property type="entry name" value="Thymidylate_synthase"/>
</dbReference>
<feature type="binding site" description="in other chain" evidence="5">
    <location>
        <position position="25"/>
    </location>
    <ligand>
        <name>dUMP</name>
        <dbReference type="ChEBI" id="CHEBI:246422"/>
        <note>ligand shared between dimeric partners</note>
    </ligand>
</feature>
<dbReference type="Gene3D" id="3.30.572.10">
    <property type="entry name" value="Thymidylate synthase/dCMP hydroxymethylase domain"/>
    <property type="match status" value="1"/>
</dbReference>
<evidence type="ECO:0000313" key="8">
    <source>
        <dbReference type="Proteomes" id="UP000186705"/>
    </source>
</evidence>
<dbReference type="InterPro" id="IPR023451">
    <property type="entry name" value="Thymidate_synth/dCMP_Mease_dom"/>
</dbReference>
<dbReference type="Proteomes" id="UP000186705">
    <property type="component" value="Unassembled WGS sequence"/>
</dbReference>
<gene>
    <name evidence="5" type="primary">thyA</name>
    <name evidence="7" type="ORF">BO225_04120</name>
</gene>
<comment type="caution">
    <text evidence="5">Lacks conserved residue(s) required for the propagation of feature annotation.</text>
</comment>
<protein>
    <recommendedName>
        <fullName evidence="1 5">Thymidylate synthase</fullName>
        <shortName evidence="5">TS</shortName>
        <shortName evidence="5">TSase</shortName>
        <ecNumber evidence="1 5">2.1.1.45</ecNumber>
    </recommendedName>
</protein>
<comment type="catalytic activity">
    <reaction evidence="5">
        <text>dUMP + (6R)-5,10-methylene-5,6,7,8-tetrahydrofolate = 7,8-dihydrofolate + dTMP</text>
        <dbReference type="Rhea" id="RHEA:12104"/>
        <dbReference type="ChEBI" id="CHEBI:15636"/>
        <dbReference type="ChEBI" id="CHEBI:57451"/>
        <dbReference type="ChEBI" id="CHEBI:63528"/>
        <dbReference type="ChEBI" id="CHEBI:246422"/>
        <dbReference type="EC" id="2.1.1.45"/>
    </reaction>
</comment>
<dbReference type="GO" id="GO:0006235">
    <property type="term" value="P:dTTP biosynthetic process"/>
    <property type="evidence" value="ECO:0007669"/>
    <property type="project" value="UniProtKB-UniRule"/>
</dbReference>
<comment type="subcellular location">
    <subcellularLocation>
        <location evidence="5">Cytoplasm</location>
    </subcellularLocation>
</comment>
<dbReference type="NCBIfam" id="TIGR03284">
    <property type="entry name" value="thym_sym"/>
    <property type="match status" value="1"/>
</dbReference>
<evidence type="ECO:0000313" key="7">
    <source>
        <dbReference type="EMBL" id="OLU46974.1"/>
    </source>
</evidence>
<dbReference type="RefSeq" id="WP_076341014.1">
    <property type="nucleotide sequence ID" value="NZ_CAJTMI010000038.1"/>
</dbReference>
<accession>A0A1U7NNR1</accession>
<dbReference type="SUPFAM" id="SSF55831">
    <property type="entry name" value="Thymidylate synthase/dCMP hydroxymethylase"/>
    <property type="match status" value="1"/>
</dbReference>
<dbReference type="PANTHER" id="PTHR11548:SF1">
    <property type="entry name" value="THYMIDYLATE SYNTHASE 1"/>
    <property type="match status" value="1"/>
</dbReference>
<feature type="binding site" description="in other chain" evidence="5">
    <location>
        <position position="195"/>
    </location>
    <ligand>
        <name>dUMP</name>
        <dbReference type="ChEBI" id="CHEBI:246422"/>
        <note>ligand shared between dimeric partners</note>
    </ligand>
</feature>
<dbReference type="STRING" id="1862672.BO225_04120"/>
<evidence type="ECO:0000256" key="2">
    <source>
        <dbReference type="ARBA" id="ARBA00022603"/>
    </source>
</evidence>
<evidence type="ECO:0000256" key="4">
    <source>
        <dbReference type="ARBA" id="ARBA00022727"/>
    </source>
</evidence>
<dbReference type="GO" id="GO:0005829">
    <property type="term" value="C:cytosol"/>
    <property type="evidence" value="ECO:0007669"/>
    <property type="project" value="TreeGrafter"/>
</dbReference>
<dbReference type="Pfam" id="PF00303">
    <property type="entry name" value="Thymidylat_synt"/>
    <property type="match status" value="1"/>
</dbReference>
<dbReference type="InterPro" id="IPR036926">
    <property type="entry name" value="Thymidate_synth/dCMP_Mease_sf"/>
</dbReference>
<dbReference type="InterPro" id="IPR045097">
    <property type="entry name" value="Thymidate_synth/dCMP_Mease"/>
</dbReference>
<dbReference type="GeneID" id="78275135"/>
<evidence type="ECO:0000256" key="5">
    <source>
        <dbReference type="HAMAP-Rule" id="MF_00008"/>
    </source>
</evidence>
<keyword evidence="3 5" id="KW-0808">Transferase</keyword>
<keyword evidence="8" id="KW-1185">Reference proteome</keyword>
<dbReference type="AlphaFoldDB" id="A0A1U7NNR1"/>
<proteinExistence type="inferred from homology"/>
<dbReference type="UniPathway" id="UPA00575"/>
<sequence>MSKWDDTYIQLCKDILAQGVEVENRTGINSIKLPSYHFQIDVSKEFPILTTKQLFIRQAALEMLWIYQQQSNDVRWLQDRNVHIWDKWEIDENGDWISEETGEVLKHFDPKYAHTIGTAYGYIVKKYKLIDRLLDSLKNDPEDRRRVVSLWQDAELDNAVLPSCVWSTEWDVTNGTLNLLVHQRSCDVPLGLPFNVTQYALLLKMIAQVCGYQAGTIDWSIKDAHIYVNQVDGIREQIKRYDENGSLPAPILWLNPDIKDFYAFDSSLECKDFKLENYSHMGKIAFPLTQ</sequence>
<dbReference type="PRINTS" id="PR00108">
    <property type="entry name" value="THYMDSNTHASE"/>
</dbReference>
<feature type="binding site" description="in other chain" evidence="5">
    <location>
        <begin position="225"/>
        <end position="227"/>
    </location>
    <ligand>
        <name>dUMP</name>
        <dbReference type="ChEBI" id="CHEBI:246422"/>
        <note>ligand shared between dimeric partners</note>
    </ligand>
</feature>
<comment type="subunit">
    <text evidence="5">Homodimer.</text>
</comment>
<dbReference type="EC" id="2.1.1.45" evidence="1 5"/>